<dbReference type="InterPro" id="IPR003416">
    <property type="entry name" value="MgtC/SapB/SrpB/YhiD_fam"/>
</dbReference>
<comment type="subcellular location">
    <subcellularLocation>
        <location evidence="7">Cell inner membrane</location>
        <topology evidence="7">Multi-pass membrane protein</topology>
    </subcellularLocation>
    <subcellularLocation>
        <location evidence="1">Cell membrane</location>
        <topology evidence="1">Multi-pass membrane protein</topology>
    </subcellularLocation>
</comment>
<keyword evidence="7" id="KW-0997">Cell inner membrane</keyword>
<evidence type="ECO:0000256" key="5">
    <source>
        <dbReference type="ARBA" id="ARBA00022989"/>
    </source>
</evidence>
<evidence type="ECO:0000313" key="10">
    <source>
        <dbReference type="Proteomes" id="UP000564378"/>
    </source>
</evidence>
<dbReference type="EMBL" id="JACJVJ010000002">
    <property type="protein sequence ID" value="MBC2778334.1"/>
    <property type="molecule type" value="Genomic_DNA"/>
</dbReference>
<reference evidence="9 10" key="1">
    <citation type="submission" date="2020-08" db="EMBL/GenBank/DDBJ databases">
        <title>Draft genome sequence of Parasphingopyxis sp. GrpM-11.</title>
        <authorList>
            <person name="Oh J."/>
            <person name="Roh D.-H."/>
        </authorList>
    </citation>
    <scope>NUCLEOTIDE SEQUENCE [LARGE SCALE GENOMIC DNA]</scope>
    <source>
        <strain evidence="9 10">GrpM-11</strain>
    </source>
</reference>
<feature type="transmembrane region" description="Helical" evidence="7">
    <location>
        <begin position="80"/>
        <end position="100"/>
    </location>
</feature>
<evidence type="ECO:0000259" key="8">
    <source>
        <dbReference type="Pfam" id="PF02308"/>
    </source>
</evidence>
<evidence type="ECO:0000256" key="4">
    <source>
        <dbReference type="ARBA" id="ARBA00022692"/>
    </source>
</evidence>
<feature type="transmembrane region" description="Helical" evidence="7">
    <location>
        <begin position="129"/>
        <end position="149"/>
    </location>
</feature>
<dbReference type="Proteomes" id="UP000564378">
    <property type="component" value="Unassembled WGS sequence"/>
</dbReference>
<gene>
    <name evidence="9" type="ORF">H6P80_11965</name>
</gene>
<dbReference type="RefSeq" id="WP_185801598.1">
    <property type="nucleotide sequence ID" value="NZ_JACJVJ010000002.1"/>
</dbReference>
<dbReference type="Pfam" id="PF02308">
    <property type="entry name" value="MgtC"/>
    <property type="match status" value="1"/>
</dbReference>
<protein>
    <recommendedName>
        <fullName evidence="7">Protein MgtC</fullName>
    </recommendedName>
</protein>
<keyword evidence="3" id="KW-1003">Cell membrane</keyword>
<sequence length="157" mass="16600">MDWLPGNAETAETLLEISMRLGIAVLLCGILGLERERKERPAGLRTYMMVGLAAALFTVITVEMSLGLSDEQSGIRSDPIRIIEAVTAGVAFLAAGTIIIRRGDVSGLTTGAGMWMSGAIGVACGAGYYAVASVATVLALVIFVIVRLFENRLPKKE</sequence>
<keyword evidence="10" id="KW-1185">Reference proteome</keyword>
<dbReference type="GO" id="GO:0005886">
    <property type="term" value="C:plasma membrane"/>
    <property type="evidence" value="ECO:0007669"/>
    <property type="project" value="UniProtKB-SubCell"/>
</dbReference>
<evidence type="ECO:0000256" key="2">
    <source>
        <dbReference type="ARBA" id="ARBA00009298"/>
    </source>
</evidence>
<dbReference type="InterPro" id="IPR049177">
    <property type="entry name" value="MgtC_SapB_SrpB_YhiD_N"/>
</dbReference>
<evidence type="ECO:0000256" key="1">
    <source>
        <dbReference type="ARBA" id="ARBA00004651"/>
    </source>
</evidence>
<dbReference type="PRINTS" id="PR01837">
    <property type="entry name" value="MGTCSAPBPROT"/>
</dbReference>
<comment type="caution">
    <text evidence="9">The sequence shown here is derived from an EMBL/GenBank/DDBJ whole genome shotgun (WGS) entry which is preliminary data.</text>
</comment>
<feature type="domain" description="MgtC/SapB/SrpB/YhiD N-terminal" evidence="8">
    <location>
        <begin position="21"/>
        <end position="151"/>
    </location>
</feature>
<evidence type="ECO:0000256" key="3">
    <source>
        <dbReference type="ARBA" id="ARBA00022475"/>
    </source>
</evidence>
<evidence type="ECO:0000256" key="6">
    <source>
        <dbReference type="ARBA" id="ARBA00023136"/>
    </source>
</evidence>
<dbReference type="PANTHER" id="PTHR33778:SF1">
    <property type="entry name" value="MAGNESIUM TRANSPORTER YHID-RELATED"/>
    <property type="match status" value="1"/>
</dbReference>
<name>A0A842I342_9SPHN</name>
<proteinExistence type="inferred from homology"/>
<accession>A0A842I342</accession>
<feature type="transmembrane region" description="Helical" evidence="7">
    <location>
        <begin position="46"/>
        <end position="68"/>
    </location>
</feature>
<keyword evidence="6 7" id="KW-0472">Membrane</keyword>
<dbReference type="PANTHER" id="PTHR33778">
    <property type="entry name" value="PROTEIN MGTC"/>
    <property type="match status" value="1"/>
</dbReference>
<comment type="similarity">
    <text evidence="2 7">Belongs to the MgtC/SapB family.</text>
</comment>
<keyword evidence="5 7" id="KW-1133">Transmembrane helix</keyword>
<evidence type="ECO:0000256" key="7">
    <source>
        <dbReference type="RuleBase" id="RU365041"/>
    </source>
</evidence>
<organism evidence="9 10">
    <name type="scientific">Parasphingopyxis marina</name>
    <dbReference type="NCBI Taxonomy" id="2761622"/>
    <lineage>
        <taxon>Bacteria</taxon>
        <taxon>Pseudomonadati</taxon>
        <taxon>Pseudomonadota</taxon>
        <taxon>Alphaproteobacteria</taxon>
        <taxon>Sphingomonadales</taxon>
        <taxon>Sphingomonadaceae</taxon>
        <taxon>Parasphingopyxis</taxon>
    </lineage>
</organism>
<evidence type="ECO:0000313" key="9">
    <source>
        <dbReference type="EMBL" id="MBC2778334.1"/>
    </source>
</evidence>
<dbReference type="AlphaFoldDB" id="A0A842I342"/>
<keyword evidence="4 7" id="KW-0812">Transmembrane</keyword>